<organism evidence="1 2">
    <name type="scientific">Candida boidinii</name>
    <name type="common">Yeast</name>
    <dbReference type="NCBI Taxonomy" id="5477"/>
    <lineage>
        <taxon>Eukaryota</taxon>
        <taxon>Fungi</taxon>
        <taxon>Dikarya</taxon>
        <taxon>Ascomycota</taxon>
        <taxon>Saccharomycotina</taxon>
        <taxon>Pichiomycetes</taxon>
        <taxon>Pichiales</taxon>
        <taxon>Pichiaceae</taxon>
        <taxon>Ogataea</taxon>
        <taxon>Ogataea/Candida clade</taxon>
    </lineage>
</organism>
<comment type="caution">
    <text evidence="1">The sequence shown here is derived from an EMBL/GenBank/DDBJ whole genome shotgun (WGS) entry which is preliminary data.</text>
</comment>
<protein>
    <submittedName>
        <fullName evidence="1">Unnamed protein product</fullName>
    </submittedName>
</protein>
<name>A0ACB5TFN6_CANBO</name>
<sequence>MFRSVITKTTQLIERQQIRLFSVSRFSLQNANFEQIALKNTANKFREEVKTEKANKIQNFLNKDFNGTTYDPFDFSVAKLRYDRKIRKHNEAKRMKNKSFNKVNVNPLDFYCLPTFFNLYLNSTGSLLHRTVTGLKGDKQRKLTKAVKRARAAGYLSSVSNYSSSKRGITL</sequence>
<evidence type="ECO:0000313" key="2">
    <source>
        <dbReference type="Proteomes" id="UP001165101"/>
    </source>
</evidence>
<dbReference type="Proteomes" id="UP001165101">
    <property type="component" value="Unassembled WGS sequence"/>
</dbReference>
<dbReference type="EMBL" id="BSXV01000167">
    <property type="protein sequence ID" value="GME87843.1"/>
    <property type="molecule type" value="Genomic_DNA"/>
</dbReference>
<evidence type="ECO:0000313" key="1">
    <source>
        <dbReference type="EMBL" id="GME87843.1"/>
    </source>
</evidence>
<proteinExistence type="predicted"/>
<gene>
    <name evidence="1" type="ORF">Cboi01_000058800</name>
</gene>
<reference evidence="1" key="1">
    <citation type="submission" date="2023-04" db="EMBL/GenBank/DDBJ databases">
        <title>Candida boidinii NBRC 1967.</title>
        <authorList>
            <person name="Ichikawa N."/>
            <person name="Sato H."/>
            <person name="Tonouchi N."/>
        </authorList>
    </citation>
    <scope>NUCLEOTIDE SEQUENCE</scope>
    <source>
        <strain evidence="1">NBRC 1967</strain>
    </source>
</reference>
<accession>A0ACB5TFN6</accession>
<keyword evidence="2" id="KW-1185">Reference proteome</keyword>